<name>A0ABQ0S9W4_9PSEU</name>
<sequence length="85" mass="8558">MHTDTSGGCTDTEVNELAANPTGRPSRRAHTAVTPDGKHPYACRNRAGSTAVGSISIILSALHVGGRSLAGEVVRCGAAMSSAAP</sequence>
<feature type="region of interest" description="Disordered" evidence="1">
    <location>
        <begin position="1"/>
        <end position="42"/>
    </location>
</feature>
<keyword evidence="3" id="KW-1185">Reference proteome</keyword>
<dbReference type="EMBL" id="BJNH01000155">
    <property type="protein sequence ID" value="GEC29710.1"/>
    <property type="molecule type" value="Genomic_DNA"/>
</dbReference>
<comment type="caution">
    <text evidence="2">The sequence shown here is derived from an EMBL/GenBank/DDBJ whole genome shotgun (WGS) entry which is preliminary data.</text>
</comment>
<reference evidence="2 3" key="1">
    <citation type="submission" date="2019-06" db="EMBL/GenBank/DDBJ databases">
        <title>Whole genome shotgun sequence of Pseudonocardia saturnea NBRC 14499.</title>
        <authorList>
            <person name="Hosoyama A."/>
            <person name="Uohara A."/>
            <person name="Ohji S."/>
            <person name="Ichikawa N."/>
        </authorList>
    </citation>
    <scope>NUCLEOTIDE SEQUENCE [LARGE SCALE GENOMIC DNA]</scope>
    <source>
        <strain evidence="2 3">NBRC 14499</strain>
    </source>
</reference>
<gene>
    <name evidence="2" type="ORF">PSA01_67390</name>
</gene>
<evidence type="ECO:0000313" key="2">
    <source>
        <dbReference type="EMBL" id="GEC29710.1"/>
    </source>
</evidence>
<evidence type="ECO:0000313" key="3">
    <source>
        <dbReference type="Proteomes" id="UP000320693"/>
    </source>
</evidence>
<evidence type="ECO:0000256" key="1">
    <source>
        <dbReference type="SAM" id="MobiDB-lite"/>
    </source>
</evidence>
<organism evidence="2 3">
    <name type="scientific">Pseudonocardia saturnea</name>
    <dbReference type="NCBI Taxonomy" id="33909"/>
    <lineage>
        <taxon>Bacteria</taxon>
        <taxon>Bacillati</taxon>
        <taxon>Actinomycetota</taxon>
        <taxon>Actinomycetes</taxon>
        <taxon>Pseudonocardiales</taxon>
        <taxon>Pseudonocardiaceae</taxon>
        <taxon>Pseudonocardia</taxon>
    </lineage>
</organism>
<accession>A0ABQ0S9W4</accession>
<proteinExistence type="predicted"/>
<protein>
    <submittedName>
        <fullName evidence="2">Uncharacterized protein</fullName>
    </submittedName>
</protein>
<dbReference type="Proteomes" id="UP000320693">
    <property type="component" value="Unassembled WGS sequence"/>
</dbReference>